<protein>
    <submittedName>
        <fullName evidence="2">Right-handed parallel beta-helix repeat-containing protein</fullName>
    </submittedName>
</protein>
<feature type="domain" description="Right handed beta helix" evidence="1">
    <location>
        <begin position="168"/>
        <end position="256"/>
    </location>
</feature>
<organism evidence="2 3">
    <name type="scientific">Listeria grandensis</name>
    <dbReference type="NCBI Taxonomy" id="1494963"/>
    <lineage>
        <taxon>Bacteria</taxon>
        <taxon>Bacillati</taxon>
        <taxon>Bacillota</taxon>
        <taxon>Bacilli</taxon>
        <taxon>Bacillales</taxon>
        <taxon>Listeriaceae</taxon>
        <taxon>Listeria</taxon>
    </lineage>
</organism>
<dbReference type="SMART" id="SM00710">
    <property type="entry name" value="PbH1"/>
    <property type="match status" value="4"/>
</dbReference>
<dbReference type="InterPro" id="IPR039448">
    <property type="entry name" value="Beta_helix"/>
</dbReference>
<dbReference type="SUPFAM" id="SSF51126">
    <property type="entry name" value="Pectin lyase-like"/>
    <property type="match status" value="1"/>
</dbReference>
<dbReference type="InterPro" id="IPR011050">
    <property type="entry name" value="Pectin_lyase_fold/virulence"/>
</dbReference>
<dbReference type="Proteomes" id="UP000535908">
    <property type="component" value="Unassembled WGS sequence"/>
</dbReference>
<name>A0A7X0Y4E9_9LIST</name>
<gene>
    <name evidence="2" type="ORF">HCA69_10640</name>
</gene>
<evidence type="ECO:0000313" key="3">
    <source>
        <dbReference type="Proteomes" id="UP000535908"/>
    </source>
</evidence>
<dbReference type="InterPro" id="IPR012334">
    <property type="entry name" value="Pectin_lyas_fold"/>
</dbReference>
<dbReference type="AlphaFoldDB" id="A0A7X0Y4E9"/>
<proteinExistence type="predicted"/>
<sequence length="838" mass="94024">MKKLLFTLLIVALCSVYVKEVQGVSESETKTIDMSEIVTANNRSLADQNASRWNELMRKLDSTQHTTIYVPKGVYYFSQTLGIPSNVTVTGEKNAEGVSESSLVFTQVVRGIATRFPLNEMKAHTISLENLQISYTDDASDERSGTLIDFGAGYEEKNYEDYQVLDTLNIENCVIDAKKKGNSTVYLGRVTNATITHNIIKNSGLQNGIGLEFSKNVRIYDNDLSDLGRSGIQMYKFNGSKAEPIVIEKNRITNWMQRYGYAHFKTKYEAGIPVDVMNDSGIDSYGPQNENFIIKDNVLTAGRVNSENPNNTKIRMDYSEEVYPENMIFYTGIRLCGVTDALVTGNQVDLKGRDIFTMVYINSREKEDSTGIISTKPSNISIDQNKFQAEGNVRYPVRIFEGDVAANDKEKGISFTKNDFLMEGKLVNNGYYSFFTISSATKRLLLIGNTITMGTRMDHLVSVSDVAYNGTQVKLDELVAVNNTRNGALENTVRGNIGMTDYAYFVQDKPLFTNTNLYTGQYREPVWKIRLLKNSQVVKQADTDVVTKTYTFKGLDTLVVNDGSKYELVGVNESYQEVIRIPLTVRSMLDVPAYIIGMNEYTGTYGLTITRVRLFKDNMAIKQADMDGENYTLKEMRRLIQNDGSKYEMVGLDKNFAEVIRVPLEVKSILDVLEYTVGQKELSGGYRDNIRVVRLMKDGKAVKQADIDATTQKYTLKGLENIILADGAKYEVVGFDATYKEAVRIDLKVNVLKVGVTQNVYTLGTSENKGSYEGPILRVRLLKNNIPVKQADMDQVSQTYVLKGLDAIVKNDGSKYELVGIDEYFKEIVRVDFVVGGL</sequence>
<evidence type="ECO:0000313" key="2">
    <source>
        <dbReference type="EMBL" id="MBC1936826.1"/>
    </source>
</evidence>
<evidence type="ECO:0000259" key="1">
    <source>
        <dbReference type="Pfam" id="PF13229"/>
    </source>
</evidence>
<dbReference type="Gene3D" id="2.160.20.10">
    <property type="entry name" value="Single-stranded right-handed beta-helix, Pectin lyase-like"/>
    <property type="match status" value="1"/>
</dbReference>
<dbReference type="InterPro" id="IPR006626">
    <property type="entry name" value="PbH1"/>
</dbReference>
<dbReference type="Pfam" id="PF13229">
    <property type="entry name" value="Beta_helix"/>
    <property type="match status" value="1"/>
</dbReference>
<comment type="caution">
    <text evidence="2">The sequence shown here is derived from an EMBL/GenBank/DDBJ whole genome shotgun (WGS) entry which is preliminary data.</text>
</comment>
<reference evidence="2 3" key="1">
    <citation type="submission" date="2020-03" db="EMBL/GenBank/DDBJ databases">
        <title>Soil Listeria distribution.</title>
        <authorList>
            <person name="Liao J."/>
            <person name="Wiedmann M."/>
        </authorList>
    </citation>
    <scope>NUCLEOTIDE SEQUENCE [LARGE SCALE GENOMIC DNA]</scope>
    <source>
        <strain evidence="2 3">FSL L7-0741</strain>
    </source>
</reference>
<dbReference type="EMBL" id="JAARWN010000010">
    <property type="protein sequence ID" value="MBC1936826.1"/>
    <property type="molecule type" value="Genomic_DNA"/>
</dbReference>
<accession>A0A7X0Y4E9</accession>
<dbReference type="RefSeq" id="WP_185526293.1">
    <property type="nucleotide sequence ID" value="NZ_JAARWN010000010.1"/>
</dbReference>